<organism evidence="3 4">
    <name type="scientific">Coprinellus micaceus</name>
    <name type="common">Glistening ink-cap mushroom</name>
    <name type="synonym">Coprinus micaceus</name>
    <dbReference type="NCBI Taxonomy" id="71717"/>
    <lineage>
        <taxon>Eukaryota</taxon>
        <taxon>Fungi</taxon>
        <taxon>Dikarya</taxon>
        <taxon>Basidiomycota</taxon>
        <taxon>Agaricomycotina</taxon>
        <taxon>Agaricomycetes</taxon>
        <taxon>Agaricomycetidae</taxon>
        <taxon>Agaricales</taxon>
        <taxon>Agaricineae</taxon>
        <taxon>Psathyrellaceae</taxon>
        <taxon>Coprinellus</taxon>
    </lineage>
</organism>
<proteinExistence type="predicted"/>
<dbReference type="InterPro" id="IPR044862">
    <property type="entry name" value="Pro_4_hyd_alph_FE2OG_OXY"/>
</dbReference>
<feature type="domain" description="Fe2OG dioxygenase" evidence="2">
    <location>
        <begin position="133"/>
        <end position="233"/>
    </location>
</feature>
<dbReference type="OrthoDB" id="124582at2759"/>
<dbReference type="Proteomes" id="UP000298030">
    <property type="component" value="Unassembled WGS sequence"/>
</dbReference>
<feature type="compositionally biased region" description="Polar residues" evidence="1">
    <location>
        <begin position="706"/>
        <end position="721"/>
    </location>
</feature>
<name>A0A4Y7SKD6_COPMI</name>
<dbReference type="EMBL" id="QPFP01000093">
    <property type="protein sequence ID" value="TEB22350.1"/>
    <property type="molecule type" value="Genomic_DNA"/>
</dbReference>
<dbReference type="Gene3D" id="2.60.120.620">
    <property type="entry name" value="q2cbj1_9rhob like domain"/>
    <property type="match status" value="1"/>
</dbReference>
<dbReference type="PANTHER" id="PTHR33099:SF7">
    <property type="entry name" value="MYND-TYPE DOMAIN-CONTAINING PROTEIN"/>
    <property type="match status" value="1"/>
</dbReference>
<accession>A0A4Y7SKD6</accession>
<dbReference type="InterPro" id="IPR005123">
    <property type="entry name" value="Oxoglu/Fe-dep_dioxygenase_dom"/>
</dbReference>
<reference evidence="3 4" key="1">
    <citation type="journal article" date="2019" name="Nat. Ecol. Evol.">
        <title>Megaphylogeny resolves global patterns of mushroom evolution.</title>
        <authorList>
            <person name="Varga T."/>
            <person name="Krizsan K."/>
            <person name="Foldi C."/>
            <person name="Dima B."/>
            <person name="Sanchez-Garcia M."/>
            <person name="Sanchez-Ramirez S."/>
            <person name="Szollosi G.J."/>
            <person name="Szarkandi J.G."/>
            <person name="Papp V."/>
            <person name="Albert L."/>
            <person name="Andreopoulos W."/>
            <person name="Angelini C."/>
            <person name="Antonin V."/>
            <person name="Barry K.W."/>
            <person name="Bougher N.L."/>
            <person name="Buchanan P."/>
            <person name="Buyck B."/>
            <person name="Bense V."/>
            <person name="Catcheside P."/>
            <person name="Chovatia M."/>
            <person name="Cooper J."/>
            <person name="Damon W."/>
            <person name="Desjardin D."/>
            <person name="Finy P."/>
            <person name="Geml J."/>
            <person name="Haridas S."/>
            <person name="Hughes K."/>
            <person name="Justo A."/>
            <person name="Karasinski D."/>
            <person name="Kautmanova I."/>
            <person name="Kiss B."/>
            <person name="Kocsube S."/>
            <person name="Kotiranta H."/>
            <person name="LaButti K.M."/>
            <person name="Lechner B.E."/>
            <person name="Liimatainen K."/>
            <person name="Lipzen A."/>
            <person name="Lukacs Z."/>
            <person name="Mihaltcheva S."/>
            <person name="Morgado L.N."/>
            <person name="Niskanen T."/>
            <person name="Noordeloos M.E."/>
            <person name="Ohm R.A."/>
            <person name="Ortiz-Santana B."/>
            <person name="Ovrebo C."/>
            <person name="Racz N."/>
            <person name="Riley R."/>
            <person name="Savchenko A."/>
            <person name="Shiryaev A."/>
            <person name="Soop K."/>
            <person name="Spirin V."/>
            <person name="Szebenyi C."/>
            <person name="Tomsovsky M."/>
            <person name="Tulloss R.E."/>
            <person name="Uehling J."/>
            <person name="Grigoriev I.V."/>
            <person name="Vagvolgyi C."/>
            <person name="Papp T."/>
            <person name="Martin F.M."/>
            <person name="Miettinen O."/>
            <person name="Hibbett D.S."/>
            <person name="Nagy L.G."/>
        </authorList>
    </citation>
    <scope>NUCLEOTIDE SEQUENCE [LARGE SCALE GENOMIC DNA]</scope>
    <source>
        <strain evidence="3 4">FP101781</strain>
    </source>
</reference>
<dbReference type="PROSITE" id="PS51471">
    <property type="entry name" value="FE2OG_OXY"/>
    <property type="match status" value="1"/>
</dbReference>
<dbReference type="AlphaFoldDB" id="A0A4Y7SKD6"/>
<evidence type="ECO:0000313" key="4">
    <source>
        <dbReference type="Proteomes" id="UP000298030"/>
    </source>
</evidence>
<sequence length="1017" mass="111683">MSIPEQLMLEELPKNGDLINTLYDALKGINSESSGSFYHCSTDANTPNPGLSIEGLGLIGLPLDEQRAQAIISRAAQAPFGKGTETLVDKTVRDTWEIDPVSVSILNPEWGEYMDHVASQTVWASLGVAPFTTKPRCELHKLLVYQTGSHFLPHQDTLKSNGMFATIIVVLPSAFEGGEVHVSHAGETKILDVSPNTAFSTSVLAWYTDVMHEVKPVTSGYRLALSYNLIHTSPNNPQPVLPTTDSTQAALRQCLQKWKDDRFSCTTGDQPLTAYLLDHQYSTNDLDRGLKALKGKDANMLSQLLPIAKDLSFAVGIGNCTRRVKVYGDDMGGEYACSKRRKYGPDGVAYEVEDDTPEMVEVDEEDYEVAHFVRIDDPSAIRFKDFSLNRESLVPEDLFGDSAPNETDYEGYQGNEAGTLEHWYRHSVLILYQLKDEIDLAISFNGSKWALEQLKHSHGEKTDQIIVALLQSLGSYGGPGPEVPWAIMENAIARQRVEWCNKALPYCDQAMDTWIGRTLDVFELDAIKPGLTHLMEHKSGLKARFTDTLSSYRAAATSDIPTFIEVVQKSGAEVLEQSVLPNLSKMGSYEFLVALINALNNHRATLELTEGQEKAAIRSAIRQALLLAIPQWQLTESTPCYHRYYSYGTPGIKADRLPTLINLCFDTSNPDLCATLHSHLPEDVTFLVLFEFTKALQGQVTSLQPSAQSTKATLNPETHSSAGPPLPNASTNRICGLIDLCLSLDALNLCIPLLNNLLELLSDEARSEAWFKDIYIPLIPQLKGVLAKHRQPLMAHPFDSFLKLVTACYLLRVLAPHVPKTLTASLPVARNAGCGHCAECRQLKAFINNATPEHRFQAHMTIRKHLEVEITKAKISDIVTPQTVKTSSPHTLLLTKDPKLVTQLAWKEAQANVSTFLRSVGSEDKLKTLIGKSYGDVGMALRGTKVFAMPERLIDSGDSGSTKSVSPTTILEPGASAQASAATPTHNPAVSAADAVAGRKRKHRDPPANTIAVIDLT</sequence>
<dbReference type="PANTHER" id="PTHR33099">
    <property type="entry name" value="FE2OG DIOXYGENASE DOMAIN-CONTAINING PROTEIN"/>
    <property type="match status" value="1"/>
</dbReference>
<evidence type="ECO:0000313" key="3">
    <source>
        <dbReference type="EMBL" id="TEB22350.1"/>
    </source>
</evidence>
<evidence type="ECO:0000256" key="1">
    <source>
        <dbReference type="SAM" id="MobiDB-lite"/>
    </source>
</evidence>
<keyword evidence="4" id="KW-1185">Reference proteome</keyword>
<dbReference type="Pfam" id="PF13640">
    <property type="entry name" value="2OG-FeII_Oxy_3"/>
    <property type="match status" value="1"/>
</dbReference>
<protein>
    <recommendedName>
        <fullName evidence="2">Fe2OG dioxygenase domain-containing protein</fullName>
    </recommendedName>
</protein>
<comment type="caution">
    <text evidence="3">The sequence shown here is derived from an EMBL/GenBank/DDBJ whole genome shotgun (WGS) entry which is preliminary data.</text>
</comment>
<feature type="region of interest" description="Disordered" evidence="1">
    <location>
        <begin position="706"/>
        <end position="725"/>
    </location>
</feature>
<evidence type="ECO:0000259" key="2">
    <source>
        <dbReference type="PROSITE" id="PS51471"/>
    </source>
</evidence>
<gene>
    <name evidence="3" type="ORF">FA13DRAFT_1799011</name>
</gene>